<keyword evidence="2" id="KW-1185">Reference proteome</keyword>
<accession>A0A4U0NCY9</accession>
<dbReference type="OrthoDB" id="701625at2"/>
<evidence type="ECO:0000313" key="1">
    <source>
        <dbReference type="EMBL" id="TJZ51816.1"/>
    </source>
</evidence>
<proteinExistence type="predicted"/>
<evidence type="ECO:0000313" key="2">
    <source>
        <dbReference type="Proteomes" id="UP000306808"/>
    </source>
</evidence>
<gene>
    <name evidence="1" type="ORF">FAZ15_19915</name>
</gene>
<dbReference type="RefSeq" id="WP_136903124.1">
    <property type="nucleotide sequence ID" value="NZ_SUME01000010.1"/>
</dbReference>
<comment type="caution">
    <text evidence="1">The sequence shown here is derived from an EMBL/GenBank/DDBJ whole genome shotgun (WGS) entry which is preliminary data.</text>
</comment>
<organism evidence="1 2">
    <name type="scientific">Sphingobacterium olei</name>
    <dbReference type="NCBI Taxonomy" id="2571155"/>
    <lineage>
        <taxon>Bacteria</taxon>
        <taxon>Pseudomonadati</taxon>
        <taxon>Bacteroidota</taxon>
        <taxon>Sphingobacteriia</taxon>
        <taxon>Sphingobacteriales</taxon>
        <taxon>Sphingobacteriaceae</taxon>
        <taxon>Sphingobacterium</taxon>
    </lineage>
</organism>
<dbReference type="Proteomes" id="UP000306808">
    <property type="component" value="Unassembled WGS sequence"/>
</dbReference>
<protein>
    <submittedName>
        <fullName evidence="1">Uncharacterized protein</fullName>
    </submittedName>
</protein>
<dbReference type="EMBL" id="SUME01000010">
    <property type="protein sequence ID" value="TJZ51816.1"/>
    <property type="molecule type" value="Genomic_DNA"/>
</dbReference>
<dbReference type="AlphaFoldDB" id="A0A4U0NCY9"/>
<name>A0A4U0NCY9_9SPHI</name>
<sequence length="228" mass="26282">MPKLKTWIIFLFFLCITWWVSRSCSADTRNFRKVSFSEIKQLERGKITSWSNADSSVILKYLFEDLNFLADYIIYAMIEVRSGADTLYYLRRVSTHTNDVVYSDSLFVFPKHNDGITGWYHVHANGSYSMDYDSTKWQTVLLEREDIAEQNKSVNGLPYGTYKLEDNSLVRLKDGENPFVNRDSEIYGIFYVTPPGTGPVDIFNLDSLSKIVLGDKPPEVIKPLRIAD</sequence>
<reference evidence="1 2" key="1">
    <citation type="submission" date="2019-04" db="EMBL/GenBank/DDBJ databases">
        <title>Sphingobacterium olei sp. nov., isolated from oil-contaminated soil.</title>
        <authorList>
            <person name="Liu B."/>
        </authorList>
    </citation>
    <scope>NUCLEOTIDE SEQUENCE [LARGE SCALE GENOMIC DNA]</scope>
    <source>
        <strain evidence="1 2">HAL-9</strain>
    </source>
</reference>